<proteinExistence type="predicted"/>
<dbReference type="Pfam" id="PF06985">
    <property type="entry name" value="HET"/>
    <property type="match status" value="1"/>
</dbReference>
<evidence type="ECO:0000313" key="3">
    <source>
        <dbReference type="Proteomes" id="UP000054321"/>
    </source>
</evidence>
<dbReference type="Proteomes" id="UP000054321">
    <property type="component" value="Unassembled WGS sequence"/>
</dbReference>
<accession>A0A0C3HI84</accession>
<keyword evidence="3" id="KW-1185">Reference proteome</keyword>
<sequence length="676" mass="76554">MEASSCKWCGSGHPGSMFEGAALCQHCYQKANWAAKNPSLCNDCSRLLTDRDVIRELFSEYGTRHLQADRLAASAEAGCGLCRMFLLQDPNNDIARLQHIPLYLFATRAKGKEPELNSESVSAGDIDSFYFSSEPDQFRLNLSVFALHGDPAATYVTQRPLEPNLGHEHTNQQIRNWLNECLGTHSECTVPYGERPSQLPCLPTRVIDVGDQFDSEAKIFQPPSGTYENYITLSYCWGTKRFTTTTLENINANKQRLDLSSLPQTFLDAIMTTKKLGFRYLWIDALCIIQNSNEDKATEINKMGDIYSNATLTIAVVSASRVGEGFLQTTPRTTVTLPYRCPDGILGLVQVSTQKEVDLMQEPLYTRAWCLQENLLSHRLLLYTDTEVIWQCQSIPMKRPDTNHVAYENGDPNLDSSPFRRLPVNIVTPARTPNMTENTSVDEERYKIWRYTVESYTQRRLTVASDRLPALDGVAQKFRVAWSDEYFAGHWKRQFIPSLSWRRKWTHVTQFLPPLSEYRAPSWSWASIDHPVEFDFRYDLGNARGLGAKLISCVFDIDSGADDAAIIEASMIRATVIASLDYAHRGLIYLDDSPRKSSKQIADTFENLSDEMLSSLWCMLLGEGQCGSGKMMKTVALLLESANDNNFRRIGLYECSVRGTSKLWMGKNNRRRVKII</sequence>
<dbReference type="AlphaFoldDB" id="A0A0C3HI84"/>
<dbReference type="InParanoid" id="A0A0C3HI84"/>
<evidence type="ECO:0000313" key="2">
    <source>
        <dbReference type="EMBL" id="KIN07911.1"/>
    </source>
</evidence>
<dbReference type="InterPro" id="IPR010730">
    <property type="entry name" value="HET"/>
</dbReference>
<reference evidence="2 3" key="1">
    <citation type="submission" date="2014-04" db="EMBL/GenBank/DDBJ databases">
        <authorList>
            <consortium name="DOE Joint Genome Institute"/>
            <person name="Kuo A."/>
            <person name="Martino E."/>
            <person name="Perotto S."/>
            <person name="Kohler A."/>
            <person name="Nagy L.G."/>
            <person name="Floudas D."/>
            <person name="Copeland A."/>
            <person name="Barry K.W."/>
            <person name="Cichocki N."/>
            <person name="Veneault-Fourrey C."/>
            <person name="LaButti K."/>
            <person name="Lindquist E.A."/>
            <person name="Lipzen A."/>
            <person name="Lundell T."/>
            <person name="Morin E."/>
            <person name="Murat C."/>
            <person name="Sun H."/>
            <person name="Tunlid A."/>
            <person name="Henrissat B."/>
            <person name="Grigoriev I.V."/>
            <person name="Hibbett D.S."/>
            <person name="Martin F."/>
            <person name="Nordberg H.P."/>
            <person name="Cantor M.N."/>
            <person name="Hua S.X."/>
        </authorList>
    </citation>
    <scope>NUCLEOTIDE SEQUENCE [LARGE SCALE GENOMIC DNA]</scope>
    <source>
        <strain evidence="2 3">Zn</strain>
    </source>
</reference>
<protein>
    <recommendedName>
        <fullName evidence="1">Heterokaryon incompatibility domain-containing protein</fullName>
    </recommendedName>
</protein>
<dbReference type="HOGENOM" id="CLU_002639_6_0_1"/>
<gene>
    <name evidence="2" type="ORF">OIDMADRAFT_47792</name>
</gene>
<dbReference type="OrthoDB" id="5125733at2759"/>
<dbReference type="STRING" id="913774.A0A0C3HI84"/>
<name>A0A0C3HI84_OIDMZ</name>
<dbReference type="PANTHER" id="PTHR33112:SF16">
    <property type="entry name" value="HETEROKARYON INCOMPATIBILITY DOMAIN-CONTAINING PROTEIN"/>
    <property type="match status" value="1"/>
</dbReference>
<feature type="domain" description="Heterokaryon incompatibility" evidence="1">
    <location>
        <begin position="230"/>
        <end position="373"/>
    </location>
</feature>
<dbReference type="PANTHER" id="PTHR33112">
    <property type="entry name" value="DOMAIN PROTEIN, PUTATIVE-RELATED"/>
    <property type="match status" value="1"/>
</dbReference>
<dbReference type="EMBL" id="KN832870">
    <property type="protein sequence ID" value="KIN07911.1"/>
    <property type="molecule type" value="Genomic_DNA"/>
</dbReference>
<reference evidence="3" key="2">
    <citation type="submission" date="2015-01" db="EMBL/GenBank/DDBJ databases">
        <title>Evolutionary Origins and Diversification of the Mycorrhizal Mutualists.</title>
        <authorList>
            <consortium name="DOE Joint Genome Institute"/>
            <consortium name="Mycorrhizal Genomics Consortium"/>
            <person name="Kohler A."/>
            <person name="Kuo A."/>
            <person name="Nagy L.G."/>
            <person name="Floudas D."/>
            <person name="Copeland A."/>
            <person name="Barry K.W."/>
            <person name="Cichocki N."/>
            <person name="Veneault-Fourrey C."/>
            <person name="LaButti K."/>
            <person name="Lindquist E.A."/>
            <person name="Lipzen A."/>
            <person name="Lundell T."/>
            <person name="Morin E."/>
            <person name="Murat C."/>
            <person name="Riley R."/>
            <person name="Ohm R."/>
            <person name="Sun H."/>
            <person name="Tunlid A."/>
            <person name="Henrissat B."/>
            <person name="Grigoriev I.V."/>
            <person name="Hibbett D.S."/>
            <person name="Martin F."/>
        </authorList>
    </citation>
    <scope>NUCLEOTIDE SEQUENCE [LARGE SCALE GENOMIC DNA]</scope>
    <source>
        <strain evidence="3">Zn</strain>
    </source>
</reference>
<evidence type="ECO:0000259" key="1">
    <source>
        <dbReference type="Pfam" id="PF06985"/>
    </source>
</evidence>
<organism evidence="2 3">
    <name type="scientific">Oidiodendron maius (strain Zn)</name>
    <dbReference type="NCBI Taxonomy" id="913774"/>
    <lineage>
        <taxon>Eukaryota</taxon>
        <taxon>Fungi</taxon>
        <taxon>Dikarya</taxon>
        <taxon>Ascomycota</taxon>
        <taxon>Pezizomycotina</taxon>
        <taxon>Leotiomycetes</taxon>
        <taxon>Leotiomycetes incertae sedis</taxon>
        <taxon>Myxotrichaceae</taxon>
        <taxon>Oidiodendron</taxon>
    </lineage>
</organism>